<dbReference type="InterPro" id="IPR036366">
    <property type="entry name" value="PGBDSf"/>
</dbReference>
<dbReference type="CDD" id="cd12797">
    <property type="entry name" value="M23_peptidase"/>
    <property type="match status" value="1"/>
</dbReference>
<evidence type="ECO:0000259" key="2">
    <source>
        <dbReference type="Pfam" id="PF01551"/>
    </source>
</evidence>
<dbReference type="InterPro" id="IPR050570">
    <property type="entry name" value="Cell_wall_metabolism_enzyme"/>
</dbReference>
<dbReference type="InterPro" id="IPR002477">
    <property type="entry name" value="Peptidoglycan-bd-like"/>
</dbReference>
<dbReference type="EMBL" id="MHLI01000020">
    <property type="protein sequence ID" value="OGZ04810.1"/>
    <property type="molecule type" value="Genomic_DNA"/>
</dbReference>
<proteinExistence type="predicted"/>
<feature type="domain" description="Peptidoglycan binding-like" evidence="1">
    <location>
        <begin position="227"/>
        <end position="284"/>
    </location>
</feature>
<dbReference type="InterPro" id="IPR036365">
    <property type="entry name" value="PGBD-like_sf"/>
</dbReference>
<evidence type="ECO:0000313" key="3">
    <source>
        <dbReference type="EMBL" id="OGZ04810.1"/>
    </source>
</evidence>
<dbReference type="InterPro" id="IPR016047">
    <property type="entry name" value="M23ase_b-sheet_dom"/>
</dbReference>
<feature type="domain" description="M23ase beta-sheet core" evidence="2">
    <location>
        <begin position="63"/>
        <end position="178"/>
    </location>
</feature>
<dbReference type="SUPFAM" id="SSF51261">
    <property type="entry name" value="Duplicated hybrid motif"/>
    <property type="match status" value="1"/>
</dbReference>
<name>A0A1G2CVR1_9BACT</name>
<organism evidence="3 4">
    <name type="scientific">Candidatus Lloydbacteria bacterium RIFCSPHIGHO2_01_FULL_49_22</name>
    <dbReference type="NCBI Taxonomy" id="1798658"/>
    <lineage>
        <taxon>Bacteria</taxon>
        <taxon>Candidatus Lloydiibacteriota</taxon>
    </lineage>
</organism>
<reference evidence="3 4" key="1">
    <citation type="journal article" date="2016" name="Nat. Commun.">
        <title>Thousands of microbial genomes shed light on interconnected biogeochemical processes in an aquifer system.</title>
        <authorList>
            <person name="Anantharaman K."/>
            <person name="Brown C.T."/>
            <person name="Hug L.A."/>
            <person name="Sharon I."/>
            <person name="Castelle C.J."/>
            <person name="Probst A.J."/>
            <person name="Thomas B.C."/>
            <person name="Singh A."/>
            <person name="Wilkins M.J."/>
            <person name="Karaoz U."/>
            <person name="Brodie E.L."/>
            <person name="Williams K.H."/>
            <person name="Hubbard S.S."/>
            <person name="Banfield J.F."/>
        </authorList>
    </citation>
    <scope>NUCLEOTIDE SEQUENCE [LARGE SCALE GENOMIC DNA]</scope>
</reference>
<dbReference type="GO" id="GO:0004222">
    <property type="term" value="F:metalloendopeptidase activity"/>
    <property type="evidence" value="ECO:0007669"/>
    <property type="project" value="TreeGrafter"/>
</dbReference>
<evidence type="ECO:0000259" key="1">
    <source>
        <dbReference type="Pfam" id="PF01471"/>
    </source>
</evidence>
<dbReference type="SUPFAM" id="SSF47090">
    <property type="entry name" value="PGBD-like"/>
    <property type="match status" value="1"/>
</dbReference>
<dbReference type="Proteomes" id="UP000177122">
    <property type="component" value="Unassembled WGS sequence"/>
</dbReference>
<comment type="caution">
    <text evidence="3">The sequence shown here is derived from an EMBL/GenBank/DDBJ whole genome shotgun (WGS) entry which is preliminary data.</text>
</comment>
<dbReference type="InterPro" id="IPR011055">
    <property type="entry name" value="Dup_hybrid_motif"/>
</dbReference>
<dbReference type="Pfam" id="PF01551">
    <property type="entry name" value="Peptidase_M23"/>
    <property type="match status" value="1"/>
</dbReference>
<dbReference type="Pfam" id="PF01471">
    <property type="entry name" value="PG_binding_1"/>
    <property type="match status" value="1"/>
</dbReference>
<sequence>MGARVGYNGKMMKHLYLFYIALSLLLIPLSVNAEVVRSIEFPVNGPNNFFSDFGAPRGGGTRKHLGNDIIAAKMTPVVSAVNGTVNFIISPEAAWGYEISIVDSEGYQYLYFHLNNDTPGTDDGKGGEMNAYASGLDRGQSVTRGQLLGWVGDSGNAENTVSHLHFEIHDPNRQAIDPYPSLIASTGVYRSSNAKLGITPDMRLQLERVVDGRPNDIFKTMLELGSSGEEVRQLQIVLKVLGLLQKENITGYFGPLTREAVIAFQKRQMIDPVGIVGPATREALNRGISSGVLLEYKSFYSEQEQRAILIQKLLAQIKILQDRIKAQTGIR</sequence>
<evidence type="ECO:0008006" key="5">
    <source>
        <dbReference type="Google" id="ProtNLM"/>
    </source>
</evidence>
<dbReference type="Gene3D" id="1.10.101.10">
    <property type="entry name" value="PGBD-like superfamily/PGBD"/>
    <property type="match status" value="1"/>
</dbReference>
<evidence type="ECO:0000313" key="4">
    <source>
        <dbReference type="Proteomes" id="UP000177122"/>
    </source>
</evidence>
<gene>
    <name evidence="3" type="ORF">A2845_05625</name>
</gene>
<dbReference type="AlphaFoldDB" id="A0A1G2CVR1"/>
<dbReference type="PANTHER" id="PTHR21666">
    <property type="entry name" value="PEPTIDASE-RELATED"/>
    <property type="match status" value="1"/>
</dbReference>
<dbReference type="PANTHER" id="PTHR21666:SF270">
    <property type="entry name" value="MUREIN HYDROLASE ACTIVATOR ENVC"/>
    <property type="match status" value="1"/>
</dbReference>
<dbReference type="Gene3D" id="2.70.70.10">
    <property type="entry name" value="Glucose Permease (Domain IIA)"/>
    <property type="match status" value="1"/>
</dbReference>
<accession>A0A1G2CVR1</accession>
<protein>
    <recommendedName>
        <fullName evidence="5">Peptidase M23 domain-containing protein</fullName>
    </recommendedName>
</protein>